<sequence>MSVTAGSGFAQRFGWPAPLPRPLAIGHRGASAHMRENTLASFARASDLGAEMWELDVQMTRDGVPVVSHDDHLLRVFGVDAHISALDAVELAGMAGVEVPTFAEVAALARERSAGLYVELKAGGAGPAAWRELDSHGQSFAALGSFDTDFVRKLREAGCPFPLSVLVPLGADPIAAAQACGADIVHLCWERGGERPQELVTGELMERARDTGLAVVLWHEERPPVISELVRLPVLGICSDRPELLRSAMDEAA</sequence>
<evidence type="ECO:0000313" key="4">
    <source>
        <dbReference type="Proteomes" id="UP000019849"/>
    </source>
</evidence>
<keyword evidence="5" id="KW-1185">Reference proteome</keyword>
<dbReference type="PATRIC" id="fig|69279.3.peg.3669"/>
<name>A0A011UBB1_9HYPH</name>
<dbReference type="PANTHER" id="PTHR46211:SF14">
    <property type="entry name" value="GLYCEROPHOSPHODIESTER PHOSPHODIESTERASE"/>
    <property type="match status" value="1"/>
</dbReference>
<dbReference type="SUPFAM" id="SSF51695">
    <property type="entry name" value="PLC-like phosphodiesterases"/>
    <property type="match status" value="1"/>
</dbReference>
<dbReference type="RefSeq" id="WP_035030034.1">
    <property type="nucleotide sequence ID" value="NZ_KK073898.1"/>
</dbReference>
<evidence type="ECO:0000313" key="5">
    <source>
        <dbReference type="Proteomes" id="UP000294958"/>
    </source>
</evidence>
<dbReference type="Pfam" id="PF03009">
    <property type="entry name" value="GDPD"/>
    <property type="match status" value="1"/>
</dbReference>
<dbReference type="GO" id="GO:0008081">
    <property type="term" value="F:phosphoric diester hydrolase activity"/>
    <property type="evidence" value="ECO:0007669"/>
    <property type="project" value="InterPro"/>
</dbReference>
<dbReference type="Proteomes" id="UP000019849">
    <property type="component" value="Unassembled WGS sequence"/>
</dbReference>
<dbReference type="Gene3D" id="3.20.20.190">
    <property type="entry name" value="Phosphatidylinositol (PI) phosphodiesterase"/>
    <property type="match status" value="1"/>
</dbReference>
<evidence type="ECO:0000313" key="2">
    <source>
        <dbReference type="EMBL" id="EXL03218.1"/>
    </source>
</evidence>
<gene>
    <name evidence="2" type="ORF">BG36_12885</name>
    <name evidence="3" type="ORF">DES43_12054</name>
</gene>
<dbReference type="GO" id="GO:0006629">
    <property type="term" value="P:lipid metabolic process"/>
    <property type="evidence" value="ECO:0007669"/>
    <property type="project" value="InterPro"/>
</dbReference>
<dbReference type="PANTHER" id="PTHR46211">
    <property type="entry name" value="GLYCEROPHOSPHORYL DIESTER PHOSPHODIESTERASE"/>
    <property type="match status" value="1"/>
</dbReference>
<dbReference type="eggNOG" id="COG0584">
    <property type="taxonomic scope" value="Bacteria"/>
</dbReference>
<dbReference type="HOGENOM" id="CLU_030006_3_5_5"/>
<dbReference type="CDD" id="cd08556">
    <property type="entry name" value="GDPD"/>
    <property type="match status" value="1"/>
</dbReference>
<accession>A0A011UBB1</accession>
<dbReference type="InterPro" id="IPR030395">
    <property type="entry name" value="GP_PDE_dom"/>
</dbReference>
<protein>
    <submittedName>
        <fullName evidence="2">Glycerophosphodiester phosphodiesterase</fullName>
    </submittedName>
    <submittedName>
        <fullName evidence="3">Glycerophosphoryl diester phosphodiesterase</fullName>
    </submittedName>
</protein>
<dbReference type="Proteomes" id="UP000294958">
    <property type="component" value="Unassembled WGS sequence"/>
</dbReference>
<proteinExistence type="predicted"/>
<comment type="caution">
    <text evidence="2">The sequence shown here is derived from an EMBL/GenBank/DDBJ whole genome shotgun (WGS) entry which is preliminary data.</text>
</comment>
<dbReference type="EMBL" id="JENY01000026">
    <property type="protein sequence ID" value="EXL03218.1"/>
    <property type="molecule type" value="Genomic_DNA"/>
</dbReference>
<organism evidence="2 4">
    <name type="scientific">Aquamicrobium defluvii</name>
    <dbReference type="NCBI Taxonomy" id="69279"/>
    <lineage>
        <taxon>Bacteria</taxon>
        <taxon>Pseudomonadati</taxon>
        <taxon>Pseudomonadota</taxon>
        <taxon>Alphaproteobacteria</taxon>
        <taxon>Hyphomicrobiales</taxon>
        <taxon>Phyllobacteriaceae</taxon>
        <taxon>Aquamicrobium</taxon>
    </lineage>
</organism>
<reference evidence="2 4" key="1">
    <citation type="submission" date="2014-02" db="EMBL/GenBank/DDBJ databases">
        <title>Aquamicrobium defluvii Genome sequencing.</title>
        <authorList>
            <person name="Wang X."/>
        </authorList>
    </citation>
    <scope>NUCLEOTIDE SEQUENCE [LARGE SCALE GENOMIC DNA]</scope>
    <source>
        <strain evidence="2 4">W13Z1</strain>
    </source>
</reference>
<dbReference type="PROSITE" id="PS51704">
    <property type="entry name" value="GP_PDE"/>
    <property type="match status" value="1"/>
</dbReference>
<evidence type="ECO:0000313" key="3">
    <source>
        <dbReference type="EMBL" id="TDR33654.1"/>
    </source>
</evidence>
<evidence type="ECO:0000259" key="1">
    <source>
        <dbReference type="PROSITE" id="PS51704"/>
    </source>
</evidence>
<dbReference type="STRING" id="69279.BG36_12885"/>
<dbReference type="EMBL" id="SNZF01000020">
    <property type="protein sequence ID" value="TDR33654.1"/>
    <property type="molecule type" value="Genomic_DNA"/>
</dbReference>
<reference evidence="3 5" key="2">
    <citation type="submission" date="2019-03" db="EMBL/GenBank/DDBJ databases">
        <title>Genomic Encyclopedia of Type Strains, Phase IV (KMG-IV): sequencing the most valuable type-strain genomes for metagenomic binning, comparative biology and taxonomic classification.</title>
        <authorList>
            <person name="Goeker M."/>
        </authorList>
    </citation>
    <scope>NUCLEOTIDE SEQUENCE [LARGE SCALE GENOMIC DNA]</scope>
    <source>
        <strain evidence="3 5">DSM 11603</strain>
    </source>
</reference>
<dbReference type="AlphaFoldDB" id="A0A011UBB1"/>
<feature type="domain" description="GP-PDE" evidence="1">
    <location>
        <begin position="22"/>
        <end position="249"/>
    </location>
</feature>
<dbReference type="InterPro" id="IPR017946">
    <property type="entry name" value="PLC-like_Pdiesterase_TIM-brl"/>
</dbReference>